<keyword evidence="6" id="KW-1185">Reference proteome</keyword>
<dbReference type="Proteomes" id="UP000714275">
    <property type="component" value="Unassembled WGS sequence"/>
</dbReference>
<feature type="region of interest" description="Disordered" evidence="2">
    <location>
        <begin position="418"/>
        <end position="443"/>
    </location>
</feature>
<evidence type="ECO:0000313" key="5">
    <source>
        <dbReference type="EMBL" id="KAG1777690.1"/>
    </source>
</evidence>
<evidence type="ECO:0000259" key="3">
    <source>
        <dbReference type="Pfam" id="PF12816"/>
    </source>
</evidence>
<organism evidence="5 6">
    <name type="scientific">Suillus placidus</name>
    <dbReference type="NCBI Taxonomy" id="48579"/>
    <lineage>
        <taxon>Eukaryota</taxon>
        <taxon>Fungi</taxon>
        <taxon>Dikarya</taxon>
        <taxon>Basidiomycota</taxon>
        <taxon>Agaricomycotina</taxon>
        <taxon>Agaricomycetes</taxon>
        <taxon>Agaricomycetidae</taxon>
        <taxon>Boletales</taxon>
        <taxon>Suillineae</taxon>
        <taxon>Suillaceae</taxon>
        <taxon>Suillus</taxon>
    </lineage>
</organism>
<protein>
    <submittedName>
        <fullName evidence="5">Golgi CORVET complex core vacuolar protein 8-domain-containing protein</fullName>
    </submittedName>
</protein>
<feature type="region of interest" description="Disordered" evidence="2">
    <location>
        <begin position="173"/>
        <end position="225"/>
    </location>
</feature>
<comment type="similarity">
    <text evidence="1">Belongs to the VPS8 family.</text>
</comment>
<evidence type="ECO:0000256" key="1">
    <source>
        <dbReference type="ARBA" id="ARBA00009422"/>
    </source>
</evidence>
<feature type="domain" description="Vacuolar protein sorting-associated protein 8 central" evidence="3">
    <location>
        <begin position="809"/>
        <end position="1005"/>
    </location>
</feature>
<gene>
    <name evidence="5" type="ORF">EV702DRAFT_1100104</name>
</gene>
<dbReference type="PANTHER" id="PTHR12616:SF8">
    <property type="entry name" value="VACUOLAR PROTEIN SORTING-ASSOCIATED PROTEIN 8 HOMOLOG"/>
    <property type="match status" value="1"/>
</dbReference>
<name>A0A9P7D2D2_9AGAM</name>
<dbReference type="Gene3D" id="2.130.10.10">
    <property type="entry name" value="YVTN repeat-like/Quinoprotein amine dehydrogenase"/>
    <property type="match status" value="1"/>
</dbReference>
<sequence>MSSALAHSASDEDFLPRALDLEQSPTFSGNEEEVEDDQAGGYSTRMEELLSDGDDEHGDAEADEDDGGFVYDGVDADQVTGDNYRDQLRDVLGPENSYDESEEQEVEQVLLQENNSASNDLPRDVPHVDIQLDVSASTSASLVMSSLPHSRVGSPAPNGPFLQFPKPFLHPDVSRLRSFTPKGSSTPSAGSPHAQALNSFSPSPSHFSEISRTSSPSTGNNGLPIGQEREVFRWSSLQSAGSHLYNQKPAKASSVLGDPITGAPMVLAVNGFICVGTGKGRIFVFDFKQTLKCICGSDSSGSIAGPVSAVALSNDHTFIASGHTTGYIQLFNLKTPEVASRTVTPVTPAAVMSGRQEGHLTGSRIINISFVAGRHTAVVSADEHGLSFYHSLGKVLFVEASDTIRIFGNYHGEDASISGHPADPLSQQNALDRPSFRRRRQPRNTVLAMSTLPLGPLPHSTDAYQIAALLTPTKLVVVGLKPTPKTWLKIMRDEEQLSSPAYRRRGCLAWFPSVQDSSTEKSDKTVGMKNAKSGKLPRCTPTHPVLSYSWGSHVYLLRVHEQKIKQTVSNSRTGKTSEIEVGSLVFEEAGKLMMDDAVLAIQWLNVNQMAIFTATALSIYDVHGMKMVEAVRFDSSSLVSPSLGSTGNGSISYSESVRDIAHSIRTYKGKLFLLGRQELFVGTLLSWADRILSFVEQGDFLSAIDLTRTYYTGEAPGNRNGLPEDLEERQIVIADKIYDLMVASSRYAFSEDRMTDGTHASLDGRGVDRTSLFEDLVATCARACIALDDFDFLFEELFQQYENAGIYRMFLHQLEPFVLNGSIPSVPPRITQRLVALHEEDGHPDLAERIIWHIEPSCLDINQAINLCRTHQLWDALVYVYTRALRDYVSPIIESLALIRSLQQNPAPTDTVIKNAYKIYSYLATVLCGQIYPSQEPMEPEEASFAKRDVYGFVFCGHSTTWPAEGGNLVLTSQDESGMEPTYPYARLLLRFDAESFLHCLDMAFEDSYLHDFSDMSRLMIVNILLDIMSSEDLSPSDATFMNIFIARNVPKYPHRIEVAPSVLHNILTALATQPEVETREDRQLATEYLLSVYTPHDGDRVLQLFEGAGFYRILRSRYRRERRWGPLLTAFLHDPELHPSEIFSGLEEAIASAARDNKKQVPDDVINVLTTSLDQLLQADVLATASLLDKHAPQLHETALERPPFSDDRDQFIYLNHLVPDSEYDQYSTTPSSPTHINSRLRHRFVSLQCRFAPSGVISVLKRLQDGIDWPTALSICEEAGAYDAVIWAVNYSGQPQEALSKADVFEKQLTLDLARTLASPAPGSTDSVNKCLNDLQAIGRRGISVCMEHSSSSSPAEVPLEDIWYQLLGSQIHTVQTLSACCSTGKGSDAGLEGEVLSTLRAIVQETFASLVSVSSTQAVSFPRLFKRLVDPAIHSGTTGILYTEFRAILTGMLESYRTDGDMLIISKHLIDRDVFDSVELYAKEKMRGWAPSCGVCSSCGRTLLPSQADVEGVQIRLSRTGTIYHLRCSALDS</sequence>
<feature type="domain" description="VPS8-like TPR-like repeats" evidence="4">
    <location>
        <begin position="1328"/>
        <end position="1486"/>
    </location>
</feature>
<dbReference type="Pfam" id="PF12816">
    <property type="entry name" value="TPR_Vps8"/>
    <property type="match status" value="1"/>
</dbReference>
<evidence type="ECO:0000313" key="6">
    <source>
        <dbReference type="Proteomes" id="UP000714275"/>
    </source>
</evidence>
<evidence type="ECO:0000256" key="2">
    <source>
        <dbReference type="SAM" id="MobiDB-lite"/>
    </source>
</evidence>
<dbReference type="InterPro" id="IPR045111">
    <property type="entry name" value="Vps41/Vps8"/>
</dbReference>
<feature type="compositionally biased region" description="Polar residues" evidence="2">
    <location>
        <begin position="196"/>
        <end position="221"/>
    </location>
</feature>
<evidence type="ECO:0000259" key="4">
    <source>
        <dbReference type="Pfam" id="PF25066"/>
    </source>
</evidence>
<reference evidence="5" key="1">
    <citation type="journal article" date="2020" name="New Phytol.">
        <title>Comparative genomics reveals dynamic genome evolution in host specialist ectomycorrhizal fungi.</title>
        <authorList>
            <person name="Lofgren L.A."/>
            <person name="Nguyen N.H."/>
            <person name="Vilgalys R."/>
            <person name="Ruytinx J."/>
            <person name="Liao H.L."/>
            <person name="Branco S."/>
            <person name="Kuo A."/>
            <person name="LaButti K."/>
            <person name="Lipzen A."/>
            <person name="Andreopoulos W."/>
            <person name="Pangilinan J."/>
            <person name="Riley R."/>
            <person name="Hundley H."/>
            <person name="Na H."/>
            <person name="Barry K."/>
            <person name="Grigoriev I.V."/>
            <person name="Stajich J.E."/>
            <person name="Kennedy P.G."/>
        </authorList>
    </citation>
    <scope>NUCLEOTIDE SEQUENCE</scope>
    <source>
        <strain evidence="5">DOB743</strain>
    </source>
</reference>
<dbReference type="EMBL" id="JABBWD010000019">
    <property type="protein sequence ID" value="KAG1777690.1"/>
    <property type="molecule type" value="Genomic_DNA"/>
</dbReference>
<dbReference type="Pfam" id="PF23410">
    <property type="entry name" value="Beta-prop_VPS8"/>
    <property type="match status" value="1"/>
</dbReference>
<dbReference type="PANTHER" id="PTHR12616">
    <property type="entry name" value="VACUOLAR PROTEIN SORTING VPS41"/>
    <property type="match status" value="1"/>
</dbReference>
<accession>A0A9P7D2D2</accession>
<dbReference type="GO" id="GO:0034058">
    <property type="term" value="P:endosomal vesicle fusion"/>
    <property type="evidence" value="ECO:0007669"/>
    <property type="project" value="TreeGrafter"/>
</dbReference>
<feature type="region of interest" description="Disordered" evidence="2">
    <location>
        <begin position="1"/>
        <end position="83"/>
    </location>
</feature>
<dbReference type="InterPro" id="IPR036322">
    <property type="entry name" value="WD40_repeat_dom_sf"/>
</dbReference>
<dbReference type="InterPro" id="IPR015943">
    <property type="entry name" value="WD40/YVTN_repeat-like_dom_sf"/>
</dbReference>
<dbReference type="InterPro" id="IPR059070">
    <property type="entry name" value="TPR_VPS8_2"/>
</dbReference>
<proteinExistence type="inferred from homology"/>
<comment type="caution">
    <text evidence="5">The sequence shown here is derived from an EMBL/GenBank/DDBJ whole genome shotgun (WGS) entry which is preliminary data.</text>
</comment>
<feature type="compositionally biased region" description="Acidic residues" evidence="2">
    <location>
        <begin position="49"/>
        <end position="67"/>
    </location>
</feature>
<dbReference type="OrthoDB" id="289913at2759"/>
<dbReference type="GO" id="GO:0005770">
    <property type="term" value="C:late endosome"/>
    <property type="evidence" value="ECO:0007669"/>
    <property type="project" value="TreeGrafter"/>
</dbReference>
<dbReference type="SUPFAM" id="SSF50978">
    <property type="entry name" value="WD40 repeat-like"/>
    <property type="match status" value="2"/>
</dbReference>
<dbReference type="InterPro" id="IPR025941">
    <property type="entry name" value="Vps8_central_dom"/>
</dbReference>
<dbReference type="GO" id="GO:0006623">
    <property type="term" value="P:protein targeting to vacuole"/>
    <property type="evidence" value="ECO:0007669"/>
    <property type="project" value="InterPro"/>
</dbReference>
<dbReference type="Pfam" id="PF25066">
    <property type="entry name" value="TPR_VPS8_2"/>
    <property type="match status" value="1"/>
</dbReference>
<dbReference type="GO" id="GO:0030897">
    <property type="term" value="C:HOPS complex"/>
    <property type="evidence" value="ECO:0007669"/>
    <property type="project" value="TreeGrafter"/>
</dbReference>